<reference evidence="1" key="2">
    <citation type="submission" date="2025-09" db="UniProtKB">
        <authorList>
            <consortium name="Ensembl"/>
        </authorList>
    </citation>
    <scope>IDENTIFICATION</scope>
</reference>
<reference evidence="1" key="1">
    <citation type="submission" date="2025-08" db="UniProtKB">
        <authorList>
            <consortium name="Ensembl"/>
        </authorList>
    </citation>
    <scope>IDENTIFICATION</scope>
</reference>
<proteinExistence type="predicted"/>
<protein>
    <submittedName>
        <fullName evidence="1">Uncharacterized protein</fullName>
    </submittedName>
</protein>
<accession>A0A8C6UAK6</accession>
<dbReference type="Ensembl" id="ENSNMLT00000036860.1">
    <property type="protein sequence ID" value="ENSNMLP00000033113.1"/>
    <property type="gene ID" value="ENSNMLG00000020659.1"/>
</dbReference>
<dbReference type="AlphaFoldDB" id="A0A8C6UAK6"/>
<name>A0A8C6UAK6_9GOBI</name>
<organism evidence="1 2">
    <name type="scientific">Neogobius melanostomus</name>
    <name type="common">round goby</name>
    <dbReference type="NCBI Taxonomy" id="47308"/>
    <lineage>
        <taxon>Eukaryota</taxon>
        <taxon>Metazoa</taxon>
        <taxon>Chordata</taxon>
        <taxon>Craniata</taxon>
        <taxon>Vertebrata</taxon>
        <taxon>Euteleostomi</taxon>
        <taxon>Actinopterygii</taxon>
        <taxon>Neopterygii</taxon>
        <taxon>Teleostei</taxon>
        <taxon>Neoteleostei</taxon>
        <taxon>Acanthomorphata</taxon>
        <taxon>Gobiaria</taxon>
        <taxon>Gobiiformes</taxon>
        <taxon>Gobioidei</taxon>
        <taxon>Gobiidae</taxon>
        <taxon>Benthophilinae</taxon>
        <taxon>Neogobiini</taxon>
        <taxon>Neogobius</taxon>
    </lineage>
</organism>
<evidence type="ECO:0000313" key="2">
    <source>
        <dbReference type="Proteomes" id="UP000694523"/>
    </source>
</evidence>
<keyword evidence="2" id="KW-1185">Reference proteome</keyword>
<evidence type="ECO:0000313" key="1">
    <source>
        <dbReference type="Ensembl" id="ENSNMLP00000033113.1"/>
    </source>
</evidence>
<sequence>MISNLFPPVAFLTGSPSSFAALCTTGHSPGKACRSTAPAAPSYSSRCFQTEDGNNKRQKVLERNRLRFIEGGVLISKVKKK</sequence>
<dbReference type="Proteomes" id="UP000694523">
    <property type="component" value="Unplaced"/>
</dbReference>